<comment type="caution">
    <text evidence="1">The sequence shown here is derived from an EMBL/GenBank/DDBJ whole genome shotgun (WGS) entry which is preliminary data.</text>
</comment>
<name>G6B2D2_9BACT</name>
<organism evidence="1 2">
    <name type="scientific">Leyella stercorea DSM 18206</name>
    <dbReference type="NCBI Taxonomy" id="1002367"/>
    <lineage>
        <taxon>Bacteria</taxon>
        <taxon>Pseudomonadati</taxon>
        <taxon>Bacteroidota</taxon>
        <taxon>Bacteroidia</taxon>
        <taxon>Bacteroidales</taxon>
        <taxon>Prevotellaceae</taxon>
        <taxon>Leyella</taxon>
    </lineage>
</organism>
<evidence type="ECO:0000313" key="1">
    <source>
        <dbReference type="EMBL" id="EHJ35006.1"/>
    </source>
</evidence>
<dbReference type="EMBL" id="AFZZ01000263">
    <property type="protein sequence ID" value="EHJ35006.1"/>
    <property type="molecule type" value="Genomic_DNA"/>
</dbReference>
<sequence>MYFFLIPLRHKFKERHKEWEVSILKVGIYQSNPVATSRKRVNQTDYRIRQLSQTATIGSIKTIATATIRFVVTVALLYRKV</sequence>
<gene>
    <name evidence="1" type="ORF">HMPREF0673_03066</name>
</gene>
<dbReference type="Proteomes" id="UP000004407">
    <property type="component" value="Unassembled WGS sequence"/>
</dbReference>
<dbReference type="AlphaFoldDB" id="G6B2D2"/>
<evidence type="ECO:0000313" key="2">
    <source>
        <dbReference type="Proteomes" id="UP000004407"/>
    </source>
</evidence>
<dbReference type="HOGENOM" id="CLU_2570977_0_0_10"/>
<protein>
    <submittedName>
        <fullName evidence="1">Uncharacterized protein</fullName>
    </submittedName>
</protein>
<accession>G6B2D2</accession>
<reference evidence="1 2" key="1">
    <citation type="submission" date="2011-08" db="EMBL/GenBank/DDBJ databases">
        <authorList>
            <person name="Weinstock G."/>
            <person name="Sodergren E."/>
            <person name="Clifton S."/>
            <person name="Fulton L."/>
            <person name="Fulton B."/>
            <person name="Courtney L."/>
            <person name="Fronick C."/>
            <person name="Harrison M."/>
            <person name="Strong C."/>
            <person name="Farmer C."/>
            <person name="Delahaunty K."/>
            <person name="Markovic C."/>
            <person name="Hall O."/>
            <person name="Minx P."/>
            <person name="Tomlinson C."/>
            <person name="Mitreva M."/>
            <person name="Hou S."/>
            <person name="Chen J."/>
            <person name="Wollam A."/>
            <person name="Pepin K.H."/>
            <person name="Johnson M."/>
            <person name="Bhonagiri V."/>
            <person name="Zhang X."/>
            <person name="Suruliraj S."/>
            <person name="Warren W."/>
            <person name="Chinwalla A."/>
            <person name="Mardis E.R."/>
            <person name="Wilson R.K."/>
        </authorList>
    </citation>
    <scope>NUCLEOTIDE SEQUENCE [LARGE SCALE GENOMIC DNA]</scope>
    <source>
        <strain evidence="1 2">DSM 18206</strain>
    </source>
</reference>
<proteinExistence type="predicted"/>